<evidence type="ECO:0000313" key="2">
    <source>
        <dbReference type="EMBL" id="SMB93500.1"/>
    </source>
</evidence>
<gene>
    <name evidence="2" type="ORF">SAMN00790413_02009</name>
</gene>
<dbReference type="PROSITE" id="PS51257">
    <property type="entry name" value="PROKAR_LIPOPROTEIN"/>
    <property type="match status" value="1"/>
</dbReference>
<protein>
    <submittedName>
        <fullName evidence="2">Uncharacterized protein</fullName>
    </submittedName>
</protein>
<accession>A0A1W1VJU8</accession>
<keyword evidence="3" id="KW-1185">Reference proteome</keyword>
<feature type="chain" id="PRO_5012686972" evidence="1">
    <location>
        <begin position="31"/>
        <end position="160"/>
    </location>
</feature>
<evidence type="ECO:0000256" key="1">
    <source>
        <dbReference type="SAM" id="SignalP"/>
    </source>
</evidence>
<dbReference type="RefSeq" id="WP_084049360.1">
    <property type="nucleotide sequence ID" value="NZ_FWWU01000009.1"/>
</dbReference>
<dbReference type="EMBL" id="FWWU01000009">
    <property type="protein sequence ID" value="SMB93500.1"/>
    <property type="molecule type" value="Genomic_DNA"/>
</dbReference>
<evidence type="ECO:0000313" key="3">
    <source>
        <dbReference type="Proteomes" id="UP000192582"/>
    </source>
</evidence>
<sequence length="160" mass="17215">MFSKSFSAPAARLLSLLALGALGLSSTGFACPVKPGYMLKGGVPLSPKLGTVCGSQYREAVTYIKKSFAKAGHPLPANAWIEIYAMRGNDLSWMQDMASGIVKVKAAQGLGESAQYMMDNGAATAYKNFGNGKTLIEYQMYALPLYAIKLQSVWVFIGNW</sequence>
<dbReference type="AlphaFoldDB" id="A0A1W1VJU8"/>
<feature type="signal peptide" evidence="1">
    <location>
        <begin position="1"/>
        <end position="30"/>
    </location>
</feature>
<organism evidence="2 3">
    <name type="scientific">Deinococcus hopiensis KR-140</name>
    <dbReference type="NCBI Taxonomy" id="695939"/>
    <lineage>
        <taxon>Bacteria</taxon>
        <taxon>Thermotogati</taxon>
        <taxon>Deinococcota</taxon>
        <taxon>Deinococci</taxon>
        <taxon>Deinococcales</taxon>
        <taxon>Deinococcaceae</taxon>
        <taxon>Deinococcus</taxon>
    </lineage>
</organism>
<reference evidence="2 3" key="1">
    <citation type="submission" date="2017-04" db="EMBL/GenBank/DDBJ databases">
        <authorList>
            <person name="Afonso C.L."/>
            <person name="Miller P.J."/>
            <person name="Scott M.A."/>
            <person name="Spackman E."/>
            <person name="Goraichik I."/>
            <person name="Dimitrov K.M."/>
            <person name="Suarez D.L."/>
            <person name="Swayne D.E."/>
        </authorList>
    </citation>
    <scope>NUCLEOTIDE SEQUENCE [LARGE SCALE GENOMIC DNA]</scope>
    <source>
        <strain evidence="2 3">KR-140</strain>
    </source>
</reference>
<proteinExistence type="predicted"/>
<keyword evidence="1" id="KW-0732">Signal</keyword>
<dbReference type="Proteomes" id="UP000192582">
    <property type="component" value="Unassembled WGS sequence"/>
</dbReference>
<name>A0A1W1VJU8_9DEIO</name>